<keyword evidence="2 8" id="KW-0812">Transmembrane</keyword>
<dbReference type="InterPro" id="IPR003593">
    <property type="entry name" value="AAA+_ATPase"/>
</dbReference>
<evidence type="ECO:0000256" key="3">
    <source>
        <dbReference type="ARBA" id="ARBA00022741"/>
    </source>
</evidence>
<dbReference type="SUPFAM" id="SSF52540">
    <property type="entry name" value="P-loop containing nucleoside triphosphate hydrolases"/>
    <property type="match status" value="1"/>
</dbReference>
<dbReference type="PROSITE" id="PS50929">
    <property type="entry name" value="ABC_TM1F"/>
    <property type="match status" value="1"/>
</dbReference>
<feature type="domain" description="ABC transporter" evidence="9">
    <location>
        <begin position="519"/>
        <end position="746"/>
    </location>
</feature>
<feature type="region of interest" description="Disordered" evidence="7">
    <location>
        <begin position="1"/>
        <end position="21"/>
    </location>
</feature>
<dbReference type="EMBL" id="UOEJ01000144">
    <property type="protein sequence ID" value="VAW01272.1"/>
    <property type="molecule type" value="Genomic_DNA"/>
</dbReference>
<dbReference type="CDD" id="cd18566">
    <property type="entry name" value="ABC_6TM_PrtD_LapB_HlyB_like"/>
    <property type="match status" value="1"/>
</dbReference>
<evidence type="ECO:0000256" key="8">
    <source>
        <dbReference type="SAM" id="Phobius"/>
    </source>
</evidence>
<dbReference type="SUPFAM" id="SSF90123">
    <property type="entry name" value="ABC transporter transmembrane region"/>
    <property type="match status" value="1"/>
</dbReference>
<comment type="subcellular location">
    <subcellularLocation>
        <location evidence="1">Membrane</location>
        <topology evidence="1">Multi-pass membrane protein</topology>
    </subcellularLocation>
</comment>
<dbReference type="InterPro" id="IPR011527">
    <property type="entry name" value="ABC1_TM_dom"/>
</dbReference>
<evidence type="ECO:0000259" key="10">
    <source>
        <dbReference type="PROSITE" id="PS50929"/>
    </source>
</evidence>
<keyword evidence="3" id="KW-0547">Nucleotide-binding</keyword>
<dbReference type="GO" id="GO:0016887">
    <property type="term" value="F:ATP hydrolysis activity"/>
    <property type="evidence" value="ECO:0007669"/>
    <property type="project" value="InterPro"/>
</dbReference>
<dbReference type="PROSITE" id="PS50893">
    <property type="entry name" value="ABC_TRANSPORTER_2"/>
    <property type="match status" value="1"/>
</dbReference>
<dbReference type="GO" id="GO:0016020">
    <property type="term" value="C:membrane"/>
    <property type="evidence" value="ECO:0007669"/>
    <property type="project" value="UniProtKB-SubCell"/>
</dbReference>
<organism evidence="11">
    <name type="scientific">hydrothermal vent metagenome</name>
    <dbReference type="NCBI Taxonomy" id="652676"/>
    <lineage>
        <taxon>unclassified sequences</taxon>
        <taxon>metagenomes</taxon>
        <taxon>ecological metagenomes</taxon>
    </lineage>
</organism>
<sequence>MTEQTTTKAGKEKNSKGPARKLIDKLENTIQEGAMLSVSDSARMDEALKSGKIGSFNAQSPHASCLLPLLTALGWRGNVRGLFESLPHFADSLDLTEFRNTLAHLHYKTVCSPACVSQIDERLFPCLFSDDQGRPFVILSREKSDIRIFDGADRREKILEDNSITGTAYFISSEFTSQTNRKKQERPQENWVGDLLLRFKSTIKQLFAMTLVLNIFALLVPLFIMSIYDQVIPSKSGGTLAYLTGGIAFAILCEILLRILRSRFVAYLGARVECIVTTGTFKKLLSLPPAMTESSPIGAQVSRLKEFDTIKGLFSGTLVNVVLELPFVVIFLAIIAILGGSLAYIPIAMMGVFALVGVIMLPSMKRSVVQSSRQKAERHSFLVESMSNLRTIKQTASEQSWLDRFRHLSADAAYSHFRTSQISLLMQSLAQAIMMGAGVATVGFGVIRILNGDMTVGALIACMALVWRVLSPLQSLFLTLTRLEQTINSVKQINMLMKIKSEDDPSSSNLSERKFSGNIVMDRVSFRYRPNAEPALLGMTFKVNPGEMLAIIGHNASGKSTILKLLLAMSRPQAGQVILDGMDIRQINSITLRRSIAYVPQESNFFHGTIAQNLRLVQPMATDEELTEACITANVMDDITALEYGFDTRIGDQSIQSLPSSFKQRISLARAYLKKAPILLLDEPAKTLDFDGDSAFMKSLQSIKGDTTILMVSHRPSHIKMADKILVLENGMVSKFGTPAEIFPDL</sequence>
<evidence type="ECO:0000256" key="1">
    <source>
        <dbReference type="ARBA" id="ARBA00004141"/>
    </source>
</evidence>
<evidence type="ECO:0000256" key="6">
    <source>
        <dbReference type="ARBA" id="ARBA00023136"/>
    </source>
</evidence>
<evidence type="ECO:0000259" key="9">
    <source>
        <dbReference type="PROSITE" id="PS50893"/>
    </source>
</evidence>
<dbReference type="InterPro" id="IPR039421">
    <property type="entry name" value="Type_1_exporter"/>
</dbReference>
<dbReference type="InterPro" id="IPR036640">
    <property type="entry name" value="ABC1_TM_sf"/>
</dbReference>
<dbReference type="AlphaFoldDB" id="A0A3B0SFF8"/>
<dbReference type="GO" id="GO:0140359">
    <property type="term" value="F:ABC-type transporter activity"/>
    <property type="evidence" value="ECO:0007669"/>
    <property type="project" value="InterPro"/>
</dbReference>
<dbReference type="PANTHER" id="PTHR24221:SF248">
    <property type="entry name" value="ABC TRANSPORTER TRANSMEMBRANE REGION"/>
    <property type="match status" value="1"/>
</dbReference>
<dbReference type="Gene3D" id="3.40.50.300">
    <property type="entry name" value="P-loop containing nucleotide triphosphate hydrolases"/>
    <property type="match status" value="1"/>
</dbReference>
<evidence type="ECO:0000256" key="4">
    <source>
        <dbReference type="ARBA" id="ARBA00022840"/>
    </source>
</evidence>
<protein>
    <submittedName>
        <fullName evidence="11">HlyB/MsbA family ABC transporter</fullName>
    </submittedName>
</protein>
<evidence type="ECO:0000256" key="5">
    <source>
        <dbReference type="ARBA" id="ARBA00022989"/>
    </source>
</evidence>
<reference evidence="11" key="1">
    <citation type="submission" date="2018-06" db="EMBL/GenBank/DDBJ databases">
        <authorList>
            <person name="Zhirakovskaya E."/>
        </authorList>
    </citation>
    <scope>NUCLEOTIDE SEQUENCE</scope>
</reference>
<keyword evidence="6 8" id="KW-0472">Membrane</keyword>
<name>A0A3B0SFF8_9ZZZZ</name>
<dbReference type="Gene3D" id="1.20.1560.10">
    <property type="entry name" value="ABC transporter type 1, transmembrane domain"/>
    <property type="match status" value="1"/>
</dbReference>
<feature type="transmembrane region" description="Helical" evidence="8">
    <location>
        <begin position="240"/>
        <end position="260"/>
    </location>
</feature>
<keyword evidence="4" id="KW-0067">ATP-binding</keyword>
<feature type="transmembrane region" description="Helical" evidence="8">
    <location>
        <begin position="206"/>
        <end position="228"/>
    </location>
</feature>
<dbReference type="Pfam" id="PF00005">
    <property type="entry name" value="ABC_tran"/>
    <property type="match status" value="1"/>
</dbReference>
<dbReference type="GO" id="GO:0005524">
    <property type="term" value="F:ATP binding"/>
    <property type="evidence" value="ECO:0007669"/>
    <property type="project" value="UniProtKB-KW"/>
</dbReference>
<feature type="transmembrane region" description="Helical" evidence="8">
    <location>
        <begin position="343"/>
        <end position="364"/>
    </location>
</feature>
<feature type="domain" description="ABC transmembrane type-1" evidence="10">
    <location>
        <begin position="206"/>
        <end position="485"/>
    </location>
</feature>
<feature type="transmembrane region" description="Helical" evidence="8">
    <location>
        <begin position="313"/>
        <end position="337"/>
    </location>
</feature>
<evidence type="ECO:0000256" key="2">
    <source>
        <dbReference type="ARBA" id="ARBA00022692"/>
    </source>
</evidence>
<evidence type="ECO:0000313" key="11">
    <source>
        <dbReference type="EMBL" id="VAW01272.1"/>
    </source>
</evidence>
<gene>
    <name evidence="11" type="ORF">MNBD_ALPHA01-1123</name>
</gene>
<dbReference type="GO" id="GO:0034040">
    <property type="term" value="F:ATPase-coupled lipid transmembrane transporter activity"/>
    <property type="evidence" value="ECO:0007669"/>
    <property type="project" value="TreeGrafter"/>
</dbReference>
<dbReference type="PANTHER" id="PTHR24221">
    <property type="entry name" value="ATP-BINDING CASSETTE SUB-FAMILY B"/>
    <property type="match status" value="1"/>
</dbReference>
<dbReference type="InterPro" id="IPR003439">
    <property type="entry name" value="ABC_transporter-like_ATP-bd"/>
</dbReference>
<keyword evidence="5 8" id="KW-1133">Transmembrane helix</keyword>
<evidence type="ECO:0000256" key="7">
    <source>
        <dbReference type="SAM" id="MobiDB-lite"/>
    </source>
</evidence>
<accession>A0A3B0SFF8</accession>
<feature type="transmembrane region" description="Helical" evidence="8">
    <location>
        <begin position="428"/>
        <end position="450"/>
    </location>
</feature>
<dbReference type="SMART" id="SM00382">
    <property type="entry name" value="AAA"/>
    <property type="match status" value="1"/>
</dbReference>
<feature type="compositionally biased region" description="Basic and acidic residues" evidence="7">
    <location>
        <begin position="9"/>
        <end position="21"/>
    </location>
</feature>
<dbReference type="Pfam" id="PF00664">
    <property type="entry name" value="ABC_membrane"/>
    <property type="match status" value="1"/>
</dbReference>
<proteinExistence type="predicted"/>
<dbReference type="InterPro" id="IPR027417">
    <property type="entry name" value="P-loop_NTPase"/>
</dbReference>